<dbReference type="PRINTS" id="PR00046">
    <property type="entry name" value="SIGMA70FCT"/>
</dbReference>
<dbReference type="GO" id="GO:0006352">
    <property type="term" value="P:DNA-templated transcription initiation"/>
    <property type="evidence" value="ECO:0007669"/>
    <property type="project" value="InterPro"/>
</dbReference>
<dbReference type="Pfam" id="PF04542">
    <property type="entry name" value="Sigma70_r2"/>
    <property type="match status" value="1"/>
</dbReference>
<dbReference type="InterPro" id="IPR050239">
    <property type="entry name" value="Sigma-70_RNA_pol_init_factors"/>
</dbReference>
<accession>A0A7I8E3V3</accession>
<comment type="similarity">
    <text evidence="5">Belongs to the sigma-70 factor family.</text>
</comment>
<evidence type="ECO:0000256" key="4">
    <source>
        <dbReference type="ARBA" id="ARBA00023163"/>
    </source>
</evidence>
<dbReference type="AlphaFoldDB" id="A0A7I8E3V3"/>
<feature type="domain" description="RNA polymerase sigma-70" evidence="6">
    <location>
        <begin position="67"/>
        <end position="80"/>
    </location>
</feature>
<feature type="domain" description="RNA polymerase sigma-70" evidence="7">
    <location>
        <begin position="228"/>
        <end position="254"/>
    </location>
</feature>
<protein>
    <recommendedName>
        <fullName evidence="5">RNA polymerase sigma factor</fullName>
    </recommendedName>
</protein>
<dbReference type="EMBL" id="AP024085">
    <property type="protein sequence ID" value="BCL58420.1"/>
    <property type="molecule type" value="Genomic_DNA"/>
</dbReference>
<dbReference type="InterPro" id="IPR007630">
    <property type="entry name" value="RNA_pol_sigma70_r4"/>
</dbReference>
<sequence>MIIVEKESFMSTIPIQKTLSKEELYTLIQNYQKNHDQKSKEMIILSNTKLVLSLMKRFYQKSNHYEDLFQVGIVGLIKAVDHFDTNYQLQFSTYAVPLIIGEMKRYLRDNTQVKISRPIKDLAYAILKEKEKYLNQYQREPTIQELSQNLNIEKQNIIEAMQSTQSIASFQDVVGNDNQNELSLSDIVSLDPETLKHYHDHLDLKNAFDCLNQREKKVIQERYYQGYSQCEIADELFVSQAQISRIEKKALEKLHKKLV</sequence>
<dbReference type="InterPro" id="IPR013325">
    <property type="entry name" value="RNA_pol_sigma_r2"/>
</dbReference>
<dbReference type="InterPro" id="IPR013324">
    <property type="entry name" value="RNA_pol_sigma_r3/r4-like"/>
</dbReference>
<dbReference type="SUPFAM" id="SSF88659">
    <property type="entry name" value="Sigma3 and sigma4 domains of RNA polymerase sigma factors"/>
    <property type="match status" value="2"/>
</dbReference>
<dbReference type="PANTHER" id="PTHR30603:SF17">
    <property type="entry name" value="RNA POLYMERASE SIGMA-G FACTOR"/>
    <property type="match status" value="1"/>
</dbReference>
<evidence type="ECO:0000259" key="6">
    <source>
        <dbReference type="PROSITE" id="PS00715"/>
    </source>
</evidence>
<gene>
    <name evidence="8" type="primary">sigG</name>
    <name evidence="8" type="ORF">Fi14EGH31_21320</name>
</gene>
<evidence type="ECO:0000256" key="2">
    <source>
        <dbReference type="ARBA" id="ARBA00023082"/>
    </source>
</evidence>
<keyword evidence="4 5" id="KW-0804">Transcription</keyword>
<dbReference type="Gene3D" id="1.20.140.160">
    <property type="match status" value="1"/>
</dbReference>
<dbReference type="InterPro" id="IPR000943">
    <property type="entry name" value="RNA_pol_sigma70"/>
</dbReference>
<evidence type="ECO:0000313" key="9">
    <source>
        <dbReference type="Proteomes" id="UP000593842"/>
    </source>
</evidence>
<evidence type="ECO:0000313" key="8">
    <source>
        <dbReference type="EMBL" id="BCL58420.1"/>
    </source>
</evidence>
<organism evidence="8 9">
    <name type="scientific">Faecalibacillus intestinalis</name>
    <dbReference type="NCBI Taxonomy" id="1982626"/>
    <lineage>
        <taxon>Bacteria</taxon>
        <taxon>Bacillati</taxon>
        <taxon>Bacillota</taxon>
        <taxon>Erysipelotrichia</taxon>
        <taxon>Erysipelotrichales</taxon>
        <taxon>Coprobacillaceae</taxon>
        <taxon>Faecalibacillus</taxon>
    </lineage>
</organism>
<dbReference type="InterPro" id="IPR014284">
    <property type="entry name" value="RNA_pol_sigma-70_dom"/>
</dbReference>
<evidence type="ECO:0000259" key="7">
    <source>
        <dbReference type="PROSITE" id="PS00716"/>
    </source>
</evidence>
<dbReference type="GO" id="GO:0003677">
    <property type="term" value="F:DNA binding"/>
    <property type="evidence" value="ECO:0007669"/>
    <property type="project" value="UniProtKB-KW"/>
</dbReference>
<dbReference type="SUPFAM" id="SSF88946">
    <property type="entry name" value="Sigma2 domain of RNA polymerase sigma factors"/>
    <property type="match status" value="1"/>
</dbReference>
<dbReference type="Gene3D" id="1.20.120.1810">
    <property type="match status" value="1"/>
</dbReference>
<dbReference type="CDD" id="cd06171">
    <property type="entry name" value="Sigma70_r4"/>
    <property type="match status" value="1"/>
</dbReference>
<dbReference type="GO" id="GO:0016987">
    <property type="term" value="F:sigma factor activity"/>
    <property type="evidence" value="ECO:0007669"/>
    <property type="project" value="UniProtKB-KW"/>
</dbReference>
<dbReference type="PROSITE" id="PS00716">
    <property type="entry name" value="SIGMA70_2"/>
    <property type="match status" value="1"/>
</dbReference>
<dbReference type="Proteomes" id="UP000593842">
    <property type="component" value="Chromosome"/>
</dbReference>
<dbReference type="InterPro" id="IPR007627">
    <property type="entry name" value="RNA_pol_sigma70_r2"/>
</dbReference>
<evidence type="ECO:0000256" key="1">
    <source>
        <dbReference type="ARBA" id="ARBA00023015"/>
    </source>
</evidence>
<dbReference type="NCBIfam" id="TIGR02937">
    <property type="entry name" value="sigma70-ECF"/>
    <property type="match status" value="1"/>
</dbReference>
<name>A0A7I8E3V3_9FIRM</name>
<dbReference type="PROSITE" id="PS00715">
    <property type="entry name" value="SIGMA70_1"/>
    <property type="match status" value="1"/>
</dbReference>
<proteinExistence type="inferred from homology"/>
<keyword evidence="3 5" id="KW-0238">DNA-binding</keyword>
<evidence type="ECO:0000256" key="3">
    <source>
        <dbReference type="ARBA" id="ARBA00023125"/>
    </source>
</evidence>
<dbReference type="Pfam" id="PF04545">
    <property type="entry name" value="Sigma70_r4"/>
    <property type="match status" value="1"/>
</dbReference>
<dbReference type="KEGG" id="fit:Fi14EGH31_21320"/>
<keyword evidence="2 5" id="KW-0731">Sigma factor</keyword>
<comment type="function">
    <text evidence="5">Sigma factors are initiation factors that promote the attachment of RNA polymerase to specific initiation sites and are then released.</text>
</comment>
<reference evidence="9" key="1">
    <citation type="submission" date="2020-09" db="EMBL/GenBank/DDBJ databases">
        <title>Complete genome sequencing of Faecalibacillus intestinalis strain 14EGH31.</title>
        <authorList>
            <person name="Sakamoto M."/>
            <person name="Murakami T."/>
            <person name="Mori H."/>
        </authorList>
    </citation>
    <scope>NUCLEOTIDE SEQUENCE [LARGE SCALE GENOMIC DNA]</scope>
    <source>
        <strain evidence="9">14EGH31</strain>
    </source>
</reference>
<dbReference type="PANTHER" id="PTHR30603">
    <property type="entry name" value="RNA POLYMERASE SIGMA FACTOR RPO"/>
    <property type="match status" value="1"/>
</dbReference>
<evidence type="ECO:0000256" key="5">
    <source>
        <dbReference type="RuleBase" id="RU362124"/>
    </source>
</evidence>
<keyword evidence="1 5" id="KW-0805">Transcription regulation</keyword>